<evidence type="ECO:0000256" key="2">
    <source>
        <dbReference type="SAM" id="SignalP"/>
    </source>
</evidence>
<reference evidence="3" key="1">
    <citation type="submission" date="2022-01" db="EMBL/GenBank/DDBJ databases">
        <authorList>
            <person name="King R."/>
        </authorList>
    </citation>
    <scope>NUCLEOTIDE SEQUENCE</scope>
</reference>
<feature type="compositionally biased region" description="Low complexity" evidence="1">
    <location>
        <begin position="498"/>
        <end position="543"/>
    </location>
</feature>
<feature type="compositionally biased region" description="Low complexity" evidence="1">
    <location>
        <begin position="167"/>
        <end position="188"/>
    </location>
</feature>
<protein>
    <submittedName>
        <fullName evidence="3">Uncharacterized protein</fullName>
    </submittedName>
</protein>
<proteinExistence type="predicted"/>
<feature type="region of interest" description="Disordered" evidence="1">
    <location>
        <begin position="408"/>
        <end position="471"/>
    </location>
</feature>
<feature type="region of interest" description="Disordered" evidence="1">
    <location>
        <begin position="637"/>
        <end position="713"/>
    </location>
</feature>
<feature type="signal peptide" evidence="2">
    <location>
        <begin position="1"/>
        <end position="28"/>
    </location>
</feature>
<feature type="compositionally biased region" description="Low complexity" evidence="1">
    <location>
        <begin position="574"/>
        <end position="595"/>
    </location>
</feature>
<feature type="compositionally biased region" description="Low complexity" evidence="1">
    <location>
        <begin position="418"/>
        <end position="443"/>
    </location>
</feature>
<keyword evidence="4" id="KW-1185">Reference proteome</keyword>
<accession>A0A9N9TA00</accession>
<feature type="region of interest" description="Disordered" evidence="1">
    <location>
        <begin position="754"/>
        <end position="809"/>
    </location>
</feature>
<feature type="region of interest" description="Disordered" evidence="1">
    <location>
        <begin position="252"/>
        <end position="389"/>
    </location>
</feature>
<feature type="compositionally biased region" description="Low complexity" evidence="1">
    <location>
        <begin position="352"/>
        <end position="382"/>
    </location>
</feature>
<feature type="region of interest" description="Disordered" evidence="1">
    <location>
        <begin position="563"/>
        <end position="595"/>
    </location>
</feature>
<keyword evidence="2" id="KW-0732">Signal</keyword>
<feature type="compositionally biased region" description="Low complexity" evidence="1">
    <location>
        <begin position="450"/>
        <end position="459"/>
    </location>
</feature>
<organism evidence="3 4">
    <name type="scientific">Phyllotreta striolata</name>
    <name type="common">Striped flea beetle</name>
    <name type="synonym">Crioceris striolata</name>
    <dbReference type="NCBI Taxonomy" id="444603"/>
    <lineage>
        <taxon>Eukaryota</taxon>
        <taxon>Metazoa</taxon>
        <taxon>Ecdysozoa</taxon>
        <taxon>Arthropoda</taxon>
        <taxon>Hexapoda</taxon>
        <taxon>Insecta</taxon>
        <taxon>Pterygota</taxon>
        <taxon>Neoptera</taxon>
        <taxon>Endopterygota</taxon>
        <taxon>Coleoptera</taxon>
        <taxon>Polyphaga</taxon>
        <taxon>Cucujiformia</taxon>
        <taxon>Chrysomeloidea</taxon>
        <taxon>Chrysomelidae</taxon>
        <taxon>Galerucinae</taxon>
        <taxon>Alticini</taxon>
        <taxon>Phyllotreta</taxon>
    </lineage>
</organism>
<feature type="chain" id="PRO_5040369936" evidence="2">
    <location>
        <begin position="29"/>
        <end position="847"/>
    </location>
</feature>
<feature type="compositionally biased region" description="Polar residues" evidence="1">
    <location>
        <begin position="408"/>
        <end position="417"/>
    </location>
</feature>
<feature type="compositionally biased region" description="Polar residues" evidence="1">
    <location>
        <begin position="563"/>
        <end position="573"/>
    </location>
</feature>
<dbReference type="EMBL" id="OU900094">
    <property type="protein sequence ID" value="CAG9854143.1"/>
    <property type="molecule type" value="Genomic_DNA"/>
</dbReference>
<gene>
    <name evidence="3" type="ORF">PHYEVI_LOCUS608</name>
</gene>
<feature type="compositionally biased region" description="Polar residues" evidence="1">
    <location>
        <begin position="327"/>
        <end position="351"/>
    </location>
</feature>
<dbReference type="Proteomes" id="UP001153712">
    <property type="component" value="Chromosome 1"/>
</dbReference>
<evidence type="ECO:0000256" key="1">
    <source>
        <dbReference type="SAM" id="MobiDB-lite"/>
    </source>
</evidence>
<feature type="compositionally biased region" description="Polar residues" evidence="1">
    <location>
        <begin position="145"/>
        <end position="166"/>
    </location>
</feature>
<feature type="compositionally biased region" description="Polar residues" evidence="1">
    <location>
        <begin position="101"/>
        <end position="137"/>
    </location>
</feature>
<feature type="region of interest" description="Disordered" evidence="1">
    <location>
        <begin position="485"/>
        <end position="550"/>
    </location>
</feature>
<feature type="compositionally biased region" description="Low complexity" evidence="1">
    <location>
        <begin position="258"/>
        <end position="304"/>
    </location>
</feature>
<feature type="compositionally biased region" description="Polar residues" evidence="1">
    <location>
        <begin position="637"/>
        <end position="668"/>
    </location>
</feature>
<sequence length="847" mass="92728">MKGRAKMKGLSGSVVVFLVLVVGKGTASFQPIDNLQRHFQEIACKLHQANMRLFPHQHQLLQDPCANLTTTENPVKFDFTIDVEPVNSGQNEIVNNALDPKTSTGNLEPTLKQNGQSNSTEPNKPNYPQEQGQNNVGVNIPNGFPIQNNNGFQMPNGFPNLNSNGFPVQNNNGYPNVNPNQQNNSGYPIQNNGFPNFPQYPNQPNFGFPNMQNGPFPNFNPNFPTMNLPNPNQNFYPYPQLYPNNGYPYPYPYPYPFNPNQLQNHLPQPTQNNNGQGNQNISPNPNNVQPIQTPKNLQPNQGNLNGQGQGSLYGKPIPIKPLNIPIQGSNNNQIDGPKTTNIQPPQSNINAQNPVNQNVSSNPNNIQPIQTSNNLQPNQGNVNGQGQGSLYGNPIPIQPLIIPIPVSNNNQINEPNTSIQPPQSNINNQNPVNENVSPNPNNIQPIQTSNNLQPNQGNLNGQGQGSLYGKPIPIKPLNIPVPVPVSNNNQINGPNTSIQPPQSNINNQNPVNQIVFPNPNNIQPIQTSNNLQPNQGNPNGQGQDSLYGAPMPIKPLIIPIEGSKNNEINGPNTSLQSPQSNINNQNPVNQNVSPNPNNIQPIQTPNNLQPNQGNVIGKGQGDLYEKPIKIRPLLMQPNTVQGSNNNQANKPNSTNTQKLVSPTQTINPHNEKEQTSQVSNSTTEPTLPSPAAAIIFPDSPIVPEPTESSKKNIVFPDNELAASYLQEPGGRSLLNAPKTGKNESVIVSTAAPALTVTTSRSRASTRSHSSWRRNHNDDYSTEEDDDDQRRRKYESEEYEEVDSAETTTIDPSEVVTVKIGKRILSNVKTNCPDGWIADRKGVCREPY</sequence>
<feature type="compositionally biased region" description="Low complexity" evidence="1">
    <location>
        <begin position="315"/>
        <end position="326"/>
    </location>
</feature>
<evidence type="ECO:0000313" key="3">
    <source>
        <dbReference type="EMBL" id="CAG9854143.1"/>
    </source>
</evidence>
<feature type="region of interest" description="Disordered" evidence="1">
    <location>
        <begin position="94"/>
        <end position="188"/>
    </location>
</feature>
<name>A0A9N9TA00_PHYSR</name>
<evidence type="ECO:0000313" key="4">
    <source>
        <dbReference type="Proteomes" id="UP001153712"/>
    </source>
</evidence>
<feature type="compositionally biased region" description="Polar residues" evidence="1">
    <location>
        <begin position="675"/>
        <end position="686"/>
    </location>
</feature>
<dbReference type="AlphaFoldDB" id="A0A9N9TA00"/>
<feature type="compositionally biased region" description="Basic residues" evidence="1">
    <location>
        <begin position="763"/>
        <end position="773"/>
    </location>
</feature>
<dbReference type="OrthoDB" id="6784857at2759"/>